<dbReference type="Pfam" id="PF01494">
    <property type="entry name" value="FAD_binding_3"/>
    <property type="match status" value="1"/>
</dbReference>
<dbReference type="Gene3D" id="3.50.50.60">
    <property type="entry name" value="FAD/NAD(P)-binding domain"/>
    <property type="match status" value="1"/>
</dbReference>
<dbReference type="EC" id="3.8.1.1" evidence="7"/>
<dbReference type="KEGG" id="hir:HETIRDRAFT_429470"/>
<dbReference type="OrthoDB" id="3340390at2759"/>
<dbReference type="GO" id="GO:0044550">
    <property type="term" value="P:secondary metabolite biosynthetic process"/>
    <property type="evidence" value="ECO:0007669"/>
    <property type="project" value="UniProtKB-ARBA"/>
</dbReference>
<feature type="domain" description="FAD-binding" evidence="6">
    <location>
        <begin position="8"/>
        <end position="347"/>
    </location>
</feature>
<dbReference type="InParanoid" id="W4JUA2"/>
<comment type="catalytic activity">
    <reaction evidence="5">
        <text>melleolide F + FADH2 + chloride + O2 = 6'-chloromelleolide F + FAD + 2 H2O + H(+)</text>
        <dbReference type="Rhea" id="RHEA:67160"/>
        <dbReference type="ChEBI" id="CHEBI:15377"/>
        <dbReference type="ChEBI" id="CHEBI:15378"/>
        <dbReference type="ChEBI" id="CHEBI:15379"/>
        <dbReference type="ChEBI" id="CHEBI:17996"/>
        <dbReference type="ChEBI" id="CHEBI:57692"/>
        <dbReference type="ChEBI" id="CHEBI:58307"/>
        <dbReference type="ChEBI" id="CHEBI:167712"/>
        <dbReference type="ChEBI" id="CHEBI:167713"/>
    </reaction>
    <physiologicalReaction direction="left-to-right" evidence="5">
        <dbReference type="Rhea" id="RHEA:67161"/>
    </physiologicalReaction>
</comment>
<keyword evidence="4" id="KW-0560">Oxidoreductase</keyword>
<dbReference type="HOGENOM" id="CLU_024648_4_2_1"/>
<evidence type="ECO:0000259" key="6">
    <source>
        <dbReference type="Pfam" id="PF01494"/>
    </source>
</evidence>
<keyword evidence="3" id="KW-0274">FAD</keyword>
<evidence type="ECO:0000313" key="7">
    <source>
        <dbReference type="EMBL" id="ETW77133.1"/>
    </source>
</evidence>
<comment type="similarity">
    <text evidence="1">Belongs to the flavin-dependent halogenase family.</text>
</comment>
<protein>
    <submittedName>
        <fullName evidence="7">Putative halogenase</fullName>
        <ecNumber evidence="7">3.8.1.1</ecNumber>
    </submittedName>
</protein>
<dbReference type="SUPFAM" id="SSF51905">
    <property type="entry name" value="FAD/NAD(P)-binding domain"/>
    <property type="match status" value="1"/>
</dbReference>
<dbReference type="PRINTS" id="PR00420">
    <property type="entry name" value="RNGMNOXGNASE"/>
</dbReference>
<evidence type="ECO:0000256" key="4">
    <source>
        <dbReference type="ARBA" id="ARBA00023002"/>
    </source>
</evidence>
<organism evidence="7 8">
    <name type="scientific">Heterobasidion irregulare (strain TC 32-1)</name>
    <dbReference type="NCBI Taxonomy" id="747525"/>
    <lineage>
        <taxon>Eukaryota</taxon>
        <taxon>Fungi</taxon>
        <taxon>Dikarya</taxon>
        <taxon>Basidiomycota</taxon>
        <taxon>Agaricomycotina</taxon>
        <taxon>Agaricomycetes</taxon>
        <taxon>Russulales</taxon>
        <taxon>Bondarzewiaceae</taxon>
        <taxon>Heterobasidion</taxon>
        <taxon>Heterobasidion annosum species complex</taxon>
    </lineage>
</organism>
<dbReference type="eggNOG" id="ENOG502QW6Y">
    <property type="taxonomic scope" value="Eukaryota"/>
</dbReference>
<sequence>MSKVPERATVVVIGGGPGGSYSATLLAREGVDVVLLEAVKHPREHVGESMLPSMRHYLRFIDLEDEFDARGFMHKPGAAFKFVHGMGECYTDFSILGPSRTTWNVVGSLYSNNGLVSHFIAVGVKVYEETRVESIGFESDRDPSTARPILINWKNKAGDSGVIKFDWLIDASGRQGIMSTRYLKNRIYREGLRNVAAYGYWKDVSVFDRGGPRSNAPWFECLTDKQGWAWLIPLHDGTTSIGLVMHQDNSNRKKSENAGGLEEHYLEQLKLAPGVQGLIGERGSYVKSSVKSTADYSYHAGCYSGDHFRLVGDAAAFVDPLFSSGVHVAMTGALSAASTILGSMKGQVTEIEGQNWHDAKIGICQTRFLMIVLSAYRQMQHQGNEAVLEDMNADNFEAAFALFRPIYQGEHDTSVKLTNDSFSKMIDFTRNLFTPTTHQQYAEVNKRVGGLLDLSGPVMGPDDLDKVLDTEDSDAKAVLKRINSLKILRNDTSPESFTSDAVNGYVVRLERGHLGLVKT</sequence>
<dbReference type="GO" id="GO:0016787">
    <property type="term" value="F:hydrolase activity"/>
    <property type="evidence" value="ECO:0007669"/>
    <property type="project" value="UniProtKB-KW"/>
</dbReference>
<name>W4JUA2_HETIT</name>
<evidence type="ECO:0000256" key="5">
    <source>
        <dbReference type="ARBA" id="ARBA00049364"/>
    </source>
</evidence>
<dbReference type="GeneID" id="20674349"/>
<reference evidence="7 8" key="1">
    <citation type="journal article" date="2012" name="New Phytol.">
        <title>Insight into trade-off between wood decay and parasitism from the genome of a fungal forest pathogen.</title>
        <authorList>
            <person name="Olson A."/>
            <person name="Aerts A."/>
            <person name="Asiegbu F."/>
            <person name="Belbahri L."/>
            <person name="Bouzid O."/>
            <person name="Broberg A."/>
            <person name="Canback B."/>
            <person name="Coutinho P.M."/>
            <person name="Cullen D."/>
            <person name="Dalman K."/>
            <person name="Deflorio G."/>
            <person name="van Diepen L.T."/>
            <person name="Dunand C."/>
            <person name="Duplessis S."/>
            <person name="Durling M."/>
            <person name="Gonthier P."/>
            <person name="Grimwood J."/>
            <person name="Fossdal C.G."/>
            <person name="Hansson D."/>
            <person name="Henrissat B."/>
            <person name="Hietala A."/>
            <person name="Himmelstrand K."/>
            <person name="Hoffmeister D."/>
            <person name="Hogberg N."/>
            <person name="James T.Y."/>
            <person name="Karlsson M."/>
            <person name="Kohler A."/>
            <person name="Kues U."/>
            <person name="Lee Y.H."/>
            <person name="Lin Y.C."/>
            <person name="Lind M."/>
            <person name="Lindquist E."/>
            <person name="Lombard V."/>
            <person name="Lucas S."/>
            <person name="Lunden K."/>
            <person name="Morin E."/>
            <person name="Murat C."/>
            <person name="Park J."/>
            <person name="Raffaello T."/>
            <person name="Rouze P."/>
            <person name="Salamov A."/>
            <person name="Schmutz J."/>
            <person name="Solheim H."/>
            <person name="Stahlberg J."/>
            <person name="Velez H."/>
            <person name="de Vries R.P."/>
            <person name="Wiebenga A."/>
            <person name="Woodward S."/>
            <person name="Yakovlev I."/>
            <person name="Garbelotto M."/>
            <person name="Martin F."/>
            <person name="Grigoriev I.V."/>
            <person name="Stenlid J."/>
        </authorList>
    </citation>
    <scope>NUCLEOTIDE SEQUENCE [LARGE SCALE GENOMIC DNA]</scope>
    <source>
        <strain evidence="7 8">TC 32-1</strain>
    </source>
</reference>
<dbReference type="InterPro" id="IPR050816">
    <property type="entry name" value="Flavin-dep_Halogenase_NPB"/>
</dbReference>
<dbReference type="Proteomes" id="UP000030671">
    <property type="component" value="Unassembled WGS sequence"/>
</dbReference>
<dbReference type="PANTHER" id="PTHR43747">
    <property type="entry name" value="FAD-BINDING PROTEIN"/>
    <property type="match status" value="1"/>
</dbReference>
<keyword evidence="7" id="KW-0378">Hydrolase</keyword>
<dbReference type="GO" id="GO:0140907">
    <property type="term" value="F:flavin-dependent halogenase activity"/>
    <property type="evidence" value="ECO:0007669"/>
    <property type="project" value="UniProtKB-ARBA"/>
</dbReference>
<proteinExistence type="inferred from homology"/>
<keyword evidence="8" id="KW-1185">Reference proteome</keyword>
<dbReference type="InterPro" id="IPR036188">
    <property type="entry name" value="FAD/NAD-bd_sf"/>
</dbReference>
<evidence type="ECO:0000256" key="1">
    <source>
        <dbReference type="ARBA" id="ARBA00005706"/>
    </source>
</evidence>
<dbReference type="AlphaFoldDB" id="W4JUA2"/>
<evidence type="ECO:0000256" key="3">
    <source>
        <dbReference type="ARBA" id="ARBA00022827"/>
    </source>
</evidence>
<gene>
    <name evidence="7" type="primary">hal5</name>
    <name evidence="7" type="ORF">HETIRDRAFT_429470</name>
</gene>
<dbReference type="EMBL" id="KI925463">
    <property type="protein sequence ID" value="ETW77133.1"/>
    <property type="molecule type" value="Genomic_DNA"/>
</dbReference>
<accession>W4JUA2</accession>
<keyword evidence="2" id="KW-0285">Flavoprotein</keyword>
<evidence type="ECO:0000256" key="2">
    <source>
        <dbReference type="ARBA" id="ARBA00022630"/>
    </source>
</evidence>
<dbReference type="InterPro" id="IPR002938">
    <property type="entry name" value="FAD-bd"/>
</dbReference>
<dbReference type="PANTHER" id="PTHR43747:SF5">
    <property type="entry name" value="FAD-BINDING DOMAIN-CONTAINING PROTEIN"/>
    <property type="match status" value="1"/>
</dbReference>
<dbReference type="RefSeq" id="XP_009550677.1">
    <property type="nucleotide sequence ID" value="XM_009552382.1"/>
</dbReference>
<dbReference type="GO" id="GO:0071949">
    <property type="term" value="F:FAD binding"/>
    <property type="evidence" value="ECO:0007669"/>
    <property type="project" value="InterPro"/>
</dbReference>
<evidence type="ECO:0000313" key="8">
    <source>
        <dbReference type="Proteomes" id="UP000030671"/>
    </source>
</evidence>